<evidence type="ECO:0000313" key="3">
    <source>
        <dbReference type="Proteomes" id="UP000054272"/>
    </source>
</evidence>
<evidence type="ECO:0000256" key="1">
    <source>
        <dbReference type="SAM" id="MobiDB-lite"/>
    </source>
</evidence>
<accession>A0ABR5BPK2</accession>
<name>A0ABR5BPK2_9TREE</name>
<feature type="compositionally biased region" description="Polar residues" evidence="1">
    <location>
        <begin position="65"/>
        <end position="75"/>
    </location>
</feature>
<evidence type="ECO:0008006" key="4">
    <source>
        <dbReference type="Google" id="ProtNLM"/>
    </source>
</evidence>
<dbReference type="EMBL" id="KN848749">
    <property type="protein sequence ID" value="KIR77575.1"/>
    <property type="molecule type" value="Genomic_DNA"/>
</dbReference>
<gene>
    <name evidence="2" type="ORF">I306_05310</name>
</gene>
<reference evidence="2 3" key="1">
    <citation type="submission" date="2015-01" db="EMBL/GenBank/DDBJ databases">
        <title>The Genome Sequence of Cryptococcus gattii EJB2.</title>
        <authorList>
            <consortium name="The Broad Institute Genomics Platform"/>
            <person name="Cuomo C."/>
            <person name="Litvintseva A."/>
            <person name="Chen Y."/>
            <person name="Heitman J."/>
            <person name="Sun S."/>
            <person name="Springer D."/>
            <person name="Dromer F."/>
            <person name="Young S."/>
            <person name="Zeng Q."/>
            <person name="Gargeya S."/>
            <person name="Abouelleil A."/>
            <person name="Alvarado L."/>
            <person name="Chapman S.B."/>
            <person name="Gainer-Dewar J."/>
            <person name="Goldberg J."/>
            <person name="Griggs A."/>
            <person name="Gujja S."/>
            <person name="Hansen M."/>
            <person name="Howarth C."/>
            <person name="Imamovic A."/>
            <person name="Larimer J."/>
            <person name="Murphy C."/>
            <person name="Naylor J."/>
            <person name="Pearson M."/>
            <person name="Priest M."/>
            <person name="Roberts A."/>
            <person name="Saif S."/>
            <person name="Shea T."/>
            <person name="Sykes S."/>
            <person name="Wortman J."/>
            <person name="Nusbaum C."/>
            <person name="Birren B."/>
        </authorList>
    </citation>
    <scope>NUCLEOTIDE SEQUENCE [LARGE SCALE GENOMIC DNA]</scope>
    <source>
        <strain evidence="2 3">EJB2</strain>
    </source>
</reference>
<organism evidence="2 3">
    <name type="scientific">Cryptococcus gattii EJB2</name>
    <dbReference type="NCBI Taxonomy" id="1296103"/>
    <lineage>
        <taxon>Eukaryota</taxon>
        <taxon>Fungi</taxon>
        <taxon>Dikarya</taxon>
        <taxon>Basidiomycota</taxon>
        <taxon>Agaricomycotina</taxon>
        <taxon>Tremellomycetes</taxon>
        <taxon>Tremellales</taxon>
        <taxon>Cryptococcaceae</taxon>
        <taxon>Cryptococcus</taxon>
        <taxon>Cryptococcus gattii species complex</taxon>
    </lineage>
</organism>
<feature type="region of interest" description="Disordered" evidence="1">
    <location>
        <begin position="51"/>
        <end position="75"/>
    </location>
</feature>
<dbReference type="Proteomes" id="UP000054272">
    <property type="component" value="Unassembled WGS sequence"/>
</dbReference>
<evidence type="ECO:0000313" key="2">
    <source>
        <dbReference type="EMBL" id="KIR77575.1"/>
    </source>
</evidence>
<sequence>MLAIRLRTSILRPYSLQISHIKKAPINQSRLDLLSEYQEYDIDEATKLKAASMQGRGERKGAGRTRQQSTHNHNLTCQANRPKKTASISSTTFSRMIKPVKAAPKLRFWSQNLQPALMQDNSFDRIGLELIGGVLHANVGIAILEVPYLMKTDEM</sequence>
<proteinExistence type="predicted"/>
<protein>
    <recommendedName>
        <fullName evidence="4">50S ribosomal protein L4</fullName>
    </recommendedName>
</protein>
<keyword evidence="3" id="KW-1185">Reference proteome</keyword>